<reference evidence="2" key="1">
    <citation type="submission" date="2021-02" db="EMBL/GenBank/DDBJ databases">
        <title>First Annotated Genome of the Yellow-green Alga Tribonema minus.</title>
        <authorList>
            <person name="Mahan K.M."/>
        </authorList>
    </citation>
    <scope>NUCLEOTIDE SEQUENCE</scope>
    <source>
        <strain evidence="2">UTEX B ZZ1240</strain>
    </source>
</reference>
<keyword evidence="3" id="KW-1185">Reference proteome</keyword>
<name>A0A835Z1G7_9STRA</name>
<evidence type="ECO:0000313" key="2">
    <source>
        <dbReference type="EMBL" id="KAG5185747.1"/>
    </source>
</evidence>
<dbReference type="PANTHER" id="PTHR10663:SF375">
    <property type="entry name" value="LD29171P"/>
    <property type="match status" value="1"/>
</dbReference>
<dbReference type="OrthoDB" id="18431at2759"/>
<accession>A0A835Z1G7</accession>
<evidence type="ECO:0000313" key="3">
    <source>
        <dbReference type="Proteomes" id="UP000664859"/>
    </source>
</evidence>
<evidence type="ECO:0000259" key="1">
    <source>
        <dbReference type="Pfam" id="PF12783"/>
    </source>
</evidence>
<feature type="non-terminal residue" evidence="2">
    <location>
        <position position="138"/>
    </location>
</feature>
<dbReference type="Pfam" id="PF12783">
    <property type="entry name" value="Sec7-like_HUS"/>
    <property type="match status" value="1"/>
</dbReference>
<sequence>LLRLELVLELLEKSGPAFRSGEPFVDCVRTGLCAELLKNCTSSVMPVVSLSLRIFVALTRHFKDHLKSEVEVFVTRIFLRILESENRSHEQKMLVLEVFYDLCTDPRALVEIFLNYDCDLYAIDLFKRIVASMAKVAK</sequence>
<gene>
    <name evidence="2" type="ORF">JKP88DRAFT_154069</name>
</gene>
<dbReference type="EMBL" id="JAFCMP010000123">
    <property type="protein sequence ID" value="KAG5185747.1"/>
    <property type="molecule type" value="Genomic_DNA"/>
</dbReference>
<dbReference type="Proteomes" id="UP000664859">
    <property type="component" value="Unassembled WGS sequence"/>
</dbReference>
<feature type="domain" description="Mon2/Sec7/BIG1-like HUS" evidence="1">
    <location>
        <begin position="2"/>
        <end position="122"/>
    </location>
</feature>
<protein>
    <submittedName>
        <fullName evidence="2">Guanine nucleotide exchange factor in Golgi transport N-terminal-domain-containing protein</fullName>
    </submittedName>
</protein>
<feature type="non-terminal residue" evidence="2">
    <location>
        <position position="1"/>
    </location>
</feature>
<dbReference type="AlphaFoldDB" id="A0A835Z1G7"/>
<comment type="caution">
    <text evidence="2">The sequence shown here is derived from an EMBL/GenBank/DDBJ whole genome shotgun (WGS) entry which is preliminary data.</text>
</comment>
<dbReference type="PANTHER" id="PTHR10663">
    <property type="entry name" value="GUANYL-NUCLEOTIDE EXCHANGE FACTOR"/>
    <property type="match status" value="1"/>
</dbReference>
<organism evidence="2 3">
    <name type="scientific">Tribonema minus</name>
    <dbReference type="NCBI Taxonomy" id="303371"/>
    <lineage>
        <taxon>Eukaryota</taxon>
        <taxon>Sar</taxon>
        <taxon>Stramenopiles</taxon>
        <taxon>Ochrophyta</taxon>
        <taxon>PX clade</taxon>
        <taxon>Xanthophyceae</taxon>
        <taxon>Tribonematales</taxon>
        <taxon>Tribonemataceae</taxon>
        <taxon>Tribonema</taxon>
    </lineage>
</organism>
<proteinExistence type="predicted"/>
<dbReference type="InterPro" id="IPR032691">
    <property type="entry name" value="Mon2/Sec7/BIG1-like_HUS"/>
</dbReference>